<reference evidence="3" key="1">
    <citation type="submission" date="2006-06" db="EMBL/GenBank/DDBJ databases">
        <title>Complete sequence of Trichodesmium erythraeum IMS101.</title>
        <authorList>
            <consortium name="US DOE Joint Genome Institute"/>
            <person name="Copeland A."/>
            <person name="Lucas S."/>
            <person name="Lapidus A."/>
            <person name="Barry K."/>
            <person name="Detter J.C."/>
            <person name="Glavina del Rio T."/>
            <person name="Hammon N."/>
            <person name="Israni S."/>
            <person name="Dalin E."/>
            <person name="Tice H."/>
            <person name="Pitluck S."/>
            <person name="Kiss H."/>
            <person name="Munk A.C."/>
            <person name="Brettin T."/>
            <person name="Bruce D."/>
            <person name="Han C."/>
            <person name="Tapia R."/>
            <person name="Gilna P."/>
            <person name="Schmutz J."/>
            <person name="Larimer F."/>
            <person name="Land M."/>
            <person name="Hauser L."/>
            <person name="Kyrpides N."/>
            <person name="Kim E."/>
            <person name="Richardson P."/>
        </authorList>
    </citation>
    <scope>NUCLEOTIDE SEQUENCE [LARGE SCALE GENOMIC DNA]</scope>
    <source>
        <strain evidence="3">IMS101</strain>
    </source>
</reference>
<dbReference type="OrthoDB" id="581379at2"/>
<feature type="domain" description="vWA-MoxR associated protein N-terminal HTH" evidence="2">
    <location>
        <begin position="3"/>
        <end position="83"/>
    </location>
</feature>
<dbReference type="AlphaFoldDB" id="Q10VH0"/>
<dbReference type="Gene3D" id="1.10.10.10">
    <property type="entry name" value="Winged helix-like DNA-binding domain superfamily/Winged helix DNA-binding domain"/>
    <property type="match status" value="1"/>
</dbReference>
<dbReference type="GO" id="GO:0003677">
    <property type="term" value="F:DNA binding"/>
    <property type="evidence" value="ECO:0007669"/>
    <property type="project" value="InterPro"/>
</dbReference>
<proteinExistence type="predicted"/>
<dbReference type="Gene3D" id="3.40.50.300">
    <property type="entry name" value="P-loop containing nucleotide triphosphate hydrolases"/>
    <property type="match status" value="1"/>
</dbReference>
<dbReference type="PRINTS" id="PR00364">
    <property type="entry name" value="DISEASERSIST"/>
</dbReference>
<dbReference type="EMBL" id="CP000393">
    <property type="protein sequence ID" value="ABG53754.1"/>
    <property type="molecule type" value="Genomic_DNA"/>
</dbReference>
<dbReference type="InterPro" id="IPR002182">
    <property type="entry name" value="NB-ARC"/>
</dbReference>
<dbReference type="Pfam" id="PF00931">
    <property type="entry name" value="NB-ARC"/>
    <property type="match status" value="1"/>
</dbReference>
<dbReference type="InterPro" id="IPR058651">
    <property type="entry name" value="HTH_VMAP-M9"/>
</dbReference>
<name>Q10VH0_TRIEI</name>
<dbReference type="eggNOG" id="COG0470">
    <property type="taxonomic scope" value="Bacteria"/>
</dbReference>
<evidence type="ECO:0000259" key="1">
    <source>
        <dbReference type="Pfam" id="PF00931"/>
    </source>
</evidence>
<dbReference type="GO" id="GO:0043531">
    <property type="term" value="F:ADP binding"/>
    <property type="evidence" value="ECO:0007669"/>
    <property type="project" value="InterPro"/>
</dbReference>
<sequence>MNNFETILNWADNLMFNETRKNLSEVQKEILKGIWEGKTYGEIAKELYCSESKVKEKAAKLLKKLCKDLGSDLNKSNFRYKAEKKYCVSQDYKSNSGHFLLQVDNFNIGGQLIQSVEGEKASLPYSPKSPQNKNKSPIINLKDAPKLTCNSHRTSEISTLKKWILESNIQFITIYGLSGIGKSNLACQLIEHVQTEFDYIFWKSLNNYPHLSTIKTELKKFFSQSQTKLLSTIIDYFRAYRCLVILDDVENIFQSGELAGKYLLDYKNYGNFFKQIASLSHQSCVIIISWEKSIEIARLETENYPIRTLHLKGLEKEEATKILKTKKLKDEEKWSELITIYQGNPTCLNVIAATIREYFSGRVSQFLAEIEEIYLGDFQQTLEYHFERFNPSEKKVTYWLCNQNKPINICQIPNNNELSKSEFLQVIESLCRRSLVEKKELDNKYVFEINPVFKQYILTKNK</sequence>
<evidence type="ECO:0000259" key="2">
    <source>
        <dbReference type="Pfam" id="PF26355"/>
    </source>
</evidence>
<dbReference type="SUPFAM" id="SSF46894">
    <property type="entry name" value="C-terminal effector domain of the bipartite response regulators"/>
    <property type="match status" value="1"/>
</dbReference>
<dbReference type="RefSeq" id="WP_011614068.1">
    <property type="nucleotide sequence ID" value="NC_008312.1"/>
</dbReference>
<dbReference type="KEGG" id="ter:Tery_4804"/>
<dbReference type="GO" id="GO:0006355">
    <property type="term" value="P:regulation of DNA-templated transcription"/>
    <property type="evidence" value="ECO:0007669"/>
    <property type="project" value="InterPro"/>
</dbReference>
<accession>Q10VH0</accession>
<dbReference type="InterPro" id="IPR036388">
    <property type="entry name" value="WH-like_DNA-bd_sf"/>
</dbReference>
<dbReference type="InterPro" id="IPR016032">
    <property type="entry name" value="Sig_transdc_resp-reg_C-effctor"/>
</dbReference>
<protein>
    <submittedName>
        <fullName evidence="3">Response regulator receiver protein</fullName>
    </submittedName>
</protein>
<evidence type="ECO:0000313" key="3">
    <source>
        <dbReference type="EMBL" id="ABG53754.1"/>
    </source>
</evidence>
<dbReference type="HOGENOM" id="CLU_025923_0_0_3"/>
<feature type="domain" description="NB-ARC" evidence="1">
    <location>
        <begin position="155"/>
        <end position="249"/>
    </location>
</feature>
<dbReference type="InterPro" id="IPR027417">
    <property type="entry name" value="P-loop_NTPase"/>
</dbReference>
<dbReference type="STRING" id="203124.Tery_4804"/>
<dbReference type="CDD" id="cd01120">
    <property type="entry name" value="RecA-like_superfamily"/>
    <property type="match status" value="1"/>
</dbReference>
<gene>
    <name evidence="3" type="ordered locus">Tery_4804</name>
</gene>
<dbReference type="SUPFAM" id="SSF52540">
    <property type="entry name" value="P-loop containing nucleoside triphosphate hydrolases"/>
    <property type="match status" value="1"/>
</dbReference>
<organism evidence="3">
    <name type="scientific">Trichodesmium erythraeum (strain IMS101)</name>
    <dbReference type="NCBI Taxonomy" id="203124"/>
    <lineage>
        <taxon>Bacteria</taxon>
        <taxon>Bacillati</taxon>
        <taxon>Cyanobacteriota</taxon>
        <taxon>Cyanophyceae</taxon>
        <taxon>Oscillatoriophycideae</taxon>
        <taxon>Oscillatoriales</taxon>
        <taxon>Microcoleaceae</taxon>
        <taxon>Trichodesmium</taxon>
    </lineage>
</organism>
<dbReference type="Pfam" id="PF26355">
    <property type="entry name" value="HTH_VMAP-M9"/>
    <property type="match status" value="1"/>
</dbReference>